<evidence type="ECO:0000256" key="1">
    <source>
        <dbReference type="SAM" id="MobiDB-lite"/>
    </source>
</evidence>
<accession>A0A368HH18</accession>
<feature type="region of interest" description="Disordered" evidence="1">
    <location>
        <begin position="1"/>
        <end position="33"/>
    </location>
</feature>
<keyword evidence="3" id="KW-1185">Reference proteome</keyword>
<reference evidence="2 3" key="1">
    <citation type="submission" date="2018-02" db="EMBL/GenBank/DDBJ databases">
        <title>Insights into the biology of acidophilic members of the Acidiferrobacteraceae family derived from comparative genomic analyses.</title>
        <authorList>
            <person name="Issotta F."/>
            <person name="Thyssen C."/>
            <person name="Mena C."/>
            <person name="Moya A."/>
            <person name="Bellenberg S."/>
            <person name="Sproer C."/>
            <person name="Covarrubias P.C."/>
            <person name="Sand W."/>
            <person name="Quatrini R."/>
            <person name="Vera M."/>
        </authorList>
    </citation>
    <scope>NUCLEOTIDE SEQUENCE [LARGE SCALE GENOMIC DNA]</scope>
    <source>
        <strain evidence="3">m-1</strain>
    </source>
</reference>
<name>A0A368HH18_9GAMM</name>
<feature type="compositionally biased region" description="Basic residues" evidence="1">
    <location>
        <begin position="74"/>
        <end position="97"/>
    </location>
</feature>
<sequence length="116" mass="13004">MKSSTARHIEGRRFAKRRQQRLTEVKNDRGHLGGRQWRGRFFVRALAFPETVSGHGRAGGCPKGLTTGRWGASHPHRSYRPRGRASQHGLPRRKRGLGARAGPGHYWLGDEDSNLG</sequence>
<protein>
    <submittedName>
        <fullName evidence="2">Uncharacterized protein</fullName>
    </submittedName>
</protein>
<evidence type="ECO:0000313" key="3">
    <source>
        <dbReference type="Proteomes" id="UP000253250"/>
    </source>
</evidence>
<dbReference type="AlphaFoldDB" id="A0A368HH18"/>
<dbReference type="Proteomes" id="UP000253250">
    <property type="component" value="Unassembled WGS sequence"/>
</dbReference>
<evidence type="ECO:0000313" key="2">
    <source>
        <dbReference type="EMBL" id="RCN58684.1"/>
    </source>
</evidence>
<feature type="compositionally biased region" description="Basic and acidic residues" evidence="1">
    <location>
        <begin position="21"/>
        <end position="31"/>
    </location>
</feature>
<gene>
    <name evidence="2" type="ORF">C4900_02585</name>
</gene>
<proteinExistence type="predicted"/>
<organism evidence="2 3">
    <name type="scientific">Acidiferrobacter thiooxydans</name>
    <dbReference type="NCBI Taxonomy" id="163359"/>
    <lineage>
        <taxon>Bacteria</taxon>
        <taxon>Pseudomonadati</taxon>
        <taxon>Pseudomonadota</taxon>
        <taxon>Gammaproteobacteria</taxon>
        <taxon>Acidiferrobacterales</taxon>
        <taxon>Acidiferrobacteraceae</taxon>
        <taxon>Acidiferrobacter</taxon>
    </lineage>
</organism>
<dbReference type="EMBL" id="PSYR01000001">
    <property type="protein sequence ID" value="RCN58684.1"/>
    <property type="molecule type" value="Genomic_DNA"/>
</dbReference>
<comment type="caution">
    <text evidence="2">The sequence shown here is derived from an EMBL/GenBank/DDBJ whole genome shotgun (WGS) entry which is preliminary data.</text>
</comment>
<feature type="region of interest" description="Disordered" evidence="1">
    <location>
        <begin position="52"/>
        <end position="116"/>
    </location>
</feature>